<dbReference type="AlphaFoldDB" id="A0A6A6HF26"/>
<feature type="compositionally biased region" description="Basic and acidic residues" evidence="1">
    <location>
        <begin position="24"/>
        <end position="56"/>
    </location>
</feature>
<dbReference type="Pfam" id="PF08578">
    <property type="entry name" value="DUF1765"/>
    <property type="match status" value="1"/>
</dbReference>
<feature type="compositionally biased region" description="Polar residues" evidence="1">
    <location>
        <begin position="181"/>
        <end position="192"/>
    </location>
</feature>
<reference evidence="2" key="1">
    <citation type="journal article" date="2020" name="Stud. Mycol.">
        <title>101 Dothideomycetes genomes: a test case for predicting lifestyles and emergence of pathogens.</title>
        <authorList>
            <person name="Haridas S."/>
            <person name="Albert R."/>
            <person name="Binder M."/>
            <person name="Bloem J."/>
            <person name="Labutti K."/>
            <person name="Salamov A."/>
            <person name="Andreopoulos B."/>
            <person name="Baker S."/>
            <person name="Barry K."/>
            <person name="Bills G."/>
            <person name="Bluhm B."/>
            <person name="Cannon C."/>
            <person name="Castanera R."/>
            <person name="Culley D."/>
            <person name="Daum C."/>
            <person name="Ezra D."/>
            <person name="Gonzalez J."/>
            <person name="Henrissat B."/>
            <person name="Kuo A."/>
            <person name="Liang C."/>
            <person name="Lipzen A."/>
            <person name="Lutzoni F."/>
            <person name="Magnuson J."/>
            <person name="Mondo S."/>
            <person name="Nolan M."/>
            <person name="Ohm R."/>
            <person name="Pangilinan J."/>
            <person name="Park H.-J."/>
            <person name="Ramirez L."/>
            <person name="Alfaro M."/>
            <person name="Sun H."/>
            <person name="Tritt A."/>
            <person name="Yoshinaga Y."/>
            <person name="Zwiers L.-H."/>
            <person name="Turgeon B."/>
            <person name="Goodwin S."/>
            <person name="Spatafora J."/>
            <person name="Crous P."/>
            <person name="Grigoriev I."/>
        </authorList>
    </citation>
    <scope>NUCLEOTIDE SEQUENCE</scope>
    <source>
        <strain evidence="2">Tuck. ex Michener</strain>
    </source>
</reference>
<proteinExistence type="predicted"/>
<feature type="compositionally biased region" description="Polar residues" evidence="1">
    <location>
        <begin position="100"/>
        <end position="115"/>
    </location>
</feature>
<organism evidence="2 3">
    <name type="scientific">Viridothelium virens</name>
    <name type="common">Speckled blister lichen</name>
    <name type="synonym">Trypethelium virens</name>
    <dbReference type="NCBI Taxonomy" id="1048519"/>
    <lineage>
        <taxon>Eukaryota</taxon>
        <taxon>Fungi</taxon>
        <taxon>Dikarya</taxon>
        <taxon>Ascomycota</taxon>
        <taxon>Pezizomycotina</taxon>
        <taxon>Dothideomycetes</taxon>
        <taxon>Dothideomycetes incertae sedis</taxon>
        <taxon>Trypetheliales</taxon>
        <taxon>Trypetheliaceae</taxon>
        <taxon>Viridothelium</taxon>
    </lineage>
</organism>
<feature type="region of interest" description="Disordered" evidence="1">
    <location>
        <begin position="988"/>
        <end position="1036"/>
    </location>
</feature>
<dbReference type="InterPro" id="IPR013887">
    <property type="entry name" value="UPF0592"/>
</dbReference>
<name>A0A6A6HF26_VIRVR</name>
<keyword evidence="3" id="KW-1185">Reference proteome</keyword>
<feature type="region of interest" description="Disordered" evidence="1">
    <location>
        <begin position="962"/>
        <end position="981"/>
    </location>
</feature>
<accession>A0A6A6HF26</accession>
<feature type="region of interest" description="Disordered" evidence="1">
    <location>
        <begin position="23"/>
        <end position="140"/>
    </location>
</feature>
<feature type="region of interest" description="Disordered" evidence="1">
    <location>
        <begin position="159"/>
        <end position="303"/>
    </location>
</feature>
<dbReference type="OrthoDB" id="296767at2759"/>
<feature type="compositionally biased region" description="Basic and acidic residues" evidence="1">
    <location>
        <begin position="208"/>
        <end position="232"/>
    </location>
</feature>
<feature type="compositionally biased region" description="Polar residues" evidence="1">
    <location>
        <begin position="1014"/>
        <end position="1036"/>
    </location>
</feature>
<gene>
    <name evidence="2" type="ORF">EV356DRAFT_558147</name>
</gene>
<dbReference type="EMBL" id="ML991783">
    <property type="protein sequence ID" value="KAF2236724.1"/>
    <property type="molecule type" value="Genomic_DNA"/>
</dbReference>
<dbReference type="PANTHER" id="PTHR37988:SF1">
    <property type="entry name" value="UPF0592 MEMBRANE PROTEIN C7D4.03C"/>
    <property type="match status" value="1"/>
</dbReference>
<protein>
    <submittedName>
        <fullName evidence="2">DUF1765-domain-containing protein</fullName>
    </submittedName>
</protein>
<feature type="compositionally biased region" description="Low complexity" evidence="1">
    <location>
        <begin position="990"/>
        <end position="1003"/>
    </location>
</feature>
<feature type="compositionally biased region" description="Polar residues" evidence="1">
    <location>
        <begin position="159"/>
        <end position="168"/>
    </location>
</feature>
<dbReference type="PANTHER" id="PTHR37988">
    <property type="entry name" value="UPF0592 MEMBRANE PROTEIN C7D4.03C"/>
    <property type="match status" value="1"/>
</dbReference>
<sequence length="1173" mass="131286">MILKPAGTFSKMASGGIAVLQGFSRDRDSGYGSERDFQNANEYQKKESTHEREELPRAASYTYLPKAEDPTFDVSSLKDSFSEDDLTKPGAAGSIDGEQYDSSGGTSPENEVDTPSNKRETLEGAEPAGPPKAITHSISGIGGTNMVPLMATHAINKMPTAQKTSEASQKLRRRTWLVGSRGTSPTKANAEQSHVADSAPASPVKNPKIRERRMSLRRRDSTKSMGKEKQQGTEENQPQKSGIERKGTLKKAGRPLSLLLSGSSEKNESHRPPIPSLPKSFSTDRLPTLKTPTPGVEPLPPMPRQVSTEKLLKAEFGRKKDELWSVFRTLDGEYQKFQSKSIALKPNVVRTSLLPVLRQHISNTSHRNLRPEDLDRRCNILNRWWTGLLDMLQGRNNQSISGTDRPVILDAIASIMERPEWRSYGTPFCPLDDRIPQSHTPRNKSATSLLSENSDFLAESVYHNVRNTFVQNLVAQMALVVDRMSLRNASASLVSFCGKACAYAFFFCPGIADILVQLWDLPASLLKRIVGSEGPENDGVLRKERFDQIISTFPPCVQHLAFTSVPSTMRALRRSTPIPIGTANVNWHGYWVSRWAGRESDLFYVFVKYYHILLTDYLPPNSSRSERLCAPGLALVHAQTLANLDSTVHRQAPQTQIDGNTGASTITFDDVFSDPDASTTPVPLPPTNATRLMAENRLIMLIRDFLSERSAQYLAARHIFAQAFNDILRAAAQKTSLFDHKACYTLCDFLEEAFFIIIRYDSMSHADESVLDWPFWLEVFKQMVASQNTMTEIRLYAFLYGLWTSIASDPTRQRKLCLDFLLEPSFFEGRFNHWCPMVRAYYMRLLCWRMARLDSREQTRSDIRILEVLVERLRTVWSHYIYLKEEAEVKGRLIPSTVPCNPAPHRRLYIVRTDTQVGPATNFLSFDGLVSHDPVSPPSPVTPPDRRDSTLSFLAETGMRTLSSLTSRSEPDSESTNRSKWNLFKSFMNSSKSRSRSQSPSPSSHKDKDLQARPHSSTPDTGNRSHQSSSLTNGANVKLNSILTNGTSPKSNGTATEASVGNRTFCFKFSLEWLSKASPNPQAMRLYPPRLPMHAQLFLQQHSVSANAPTQFRTLEPKGEAKASSRYAGRALAEWALIVGECQAFVERRKNEGVPLEKVEVPSLGIETFKRPG</sequence>
<evidence type="ECO:0000256" key="1">
    <source>
        <dbReference type="SAM" id="MobiDB-lite"/>
    </source>
</evidence>
<dbReference type="Proteomes" id="UP000800092">
    <property type="component" value="Unassembled WGS sequence"/>
</dbReference>
<evidence type="ECO:0000313" key="2">
    <source>
        <dbReference type="EMBL" id="KAF2236724.1"/>
    </source>
</evidence>
<evidence type="ECO:0000313" key="3">
    <source>
        <dbReference type="Proteomes" id="UP000800092"/>
    </source>
</evidence>